<sequence length="1207" mass="135774">MSSFVSNFLIFFCAFGICYTFASNSERLEHVLTVCFVHSDLPDDEDKKSPVLLLGVNKISDSPFVRRRGNDPYTTGSIRFFRPPKSKYTRGLNGDERLEKIRQDLLVHKYKPDTYIPSTSKINQIETDTKRHCVKLSCIGSCICDRNRSDRGSFSFHRPDNRQSSLCPSEAYKPPKPETGRDSEHEIEFKYTEHIPESQPSSSKQTSYNVTPKSTERRHFLLSNLNERFRKTLSLDSRKIETNRVPLSLPSGSRPKSLVNTSNVVLYNSRDPFVASNFDKSSQPKKKRKSFFSLDTFFDSKKSDTSSIDDYCSSKYKRFELESDDSPVLKRDREKTPDLLKPVIIDSVRKKQSDTRRQLEKLEDHFYKSLKPQTVIDAVPADATEAGHSNHFFVYDDEVEYVEPIRSNFTSQSTLILDKTEKLDSILSINTDETDIKLPSSTVSPKSNAANDLDSIGPYEIEVKEADLLKSCSRKLVVKVMDKSVDSIGSCSLDVDASTDFSVKLLLVLCCAHCLKLYNRRFCSKIVIDTTSGSLNLLTPSSTTSRIKEFTSRIQERAGSLQPNHTPTPLSPPRTPEDATPTPKHPPKSENLLKPPPKIHIDSSSHRSRSHQKKRDEIPQKKPSYLNLACSVNGYTNLTTYDSKLRQDINKSREASPIRPITHTYQYKSESNSLLVPIPVSANKLLVPTFGPHDTRTNLTSKAPSKAHTDPYLATPHVFMAAENKQLKNDFLGPTMTTTSRSYISTESKNFASSMLQKDEVDNAKEVFKSSYSETNFRQTVTNGKETRFSSESYTISSNEVSKRVEITKENGEKLTSPMKSFIQQRVERLYGPGALAQGFFNQRHKLKSTSEDDAKILTEKSLNCPSPSERVLSPRRSNDSFDSENNSPTKEDEVLPVLRHLRPEFRAQLPVLSPRKSLKSDLSPNKDLEKKTDDICETVISDSVKVNGVNSNGEIKNGDLVKNGDLENGDLKNGGTVKDAYYFLDLEKKETERLIALAAGAEKELESLQNQENISEEVLGLLRAASGKARLLATQKMQQFEGLCYNNINERGDEQFPTTLEDLQGFWDMVLLQVRNVDALYAHLDTLRDNNWQEVSSPITKPPTSSSPARGKVVRTPQVKNEKARLAAEKREADRKAMLEHRRRVARERQLAARASMPGQSKETDNNMGVEGSQEVEIFVGKSAPKVAPQGDCASMANSDDSIAQS</sequence>
<keyword evidence="4" id="KW-0732">Signal</keyword>
<keyword evidence="2" id="KW-0175">Coiled coil</keyword>
<evidence type="ECO:0000313" key="6">
    <source>
        <dbReference type="Proteomes" id="UP001497472"/>
    </source>
</evidence>
<feature type="coiled-coil region" evidence="2">
    <location>
        <begin position="992"/>
        <end position="1019"/>
    </location>
</feature>
<comment type="similarity">
    <text evidence="1">Belongs to the SAPAP family.</text>
</comment>
<comment type="caution">
    <text evidence="5">The sequence shown here is derived from an EMBL/GenBank/DDBJ whole genome shotgun (WGS) entry which is preliminary data.</text>
</comment>
<evidence type="ECO:0000256" key="3">
    <source>
        <dbReference type="SAM" id="MobiDB-lite"/>
    </source>
</evidence>
<gene>
    <name evidence="5" type="ORF">LNINA_LOCUS8328</name>
</gene>
<dbReference type="Proteomes" id="UP001497472">
    <property type="component" value="Unassembled WGS sequence"/>
</dbReference>
<keyword evidence="6" id="KW-1185">Reference proteome</keyword>
<feature type="region of interest" description="Disordered" evidence="3">
    <location>
        <begin position="153"/>
        <end position="215"/>
    </location>
</feature>
<evidence type="ECO:0000313" key="5">
    <source>
        <dbReference type="EMBL" id="CAK1548984.1"/>
    </source>
</evidence>
<dbReference type="GO" id="GO:0060090">
    <property type="term" value="F:molecular adaptor activity"/>
    <property type="evidence" value="ECO:0007669"/>
    <property type="project" value="TreeGrafter"/>
</dbReference>
<feature type="compositionally biased region" description="Polar residues" evidence="3">
    <location>
        <begin position="198"/>
        <end position="213"/>
    </location>
</feature>
<dbReference type="PANTHER" id="PTHR12353:SF31">
    <property type="entry name" value="LD44824P"/>
    <property type="match status" value="1"/>
</dbReference>
<feature type="chain" id="PRO_5043852744" evidence="4">
    <location>
        <begin position="23"/>
        <end position="1207"/>
    </location>
</feature>
<protein>
    <submittedName>
        <fullName evidence="5">Uncharacterized protein</fullName>
    </submittedName>
</protein>
<feature type="region of interest" description="Disordered" evidence="3">
    <location>
        <begin position="1149"/>
        <end position="1170"/>
    </location>
</feature>
<dbReference type="GO" id="GO:0023052">
    <property type="term" value="P:signaling"/>
    <property type="evidence" value="ECO:0007669"/>
    <property type="project" value="InterPro"/>
</dbReference>
<dbReference type="GO" id="GO:0099572">
    <property type="term" value="C:postsynaptic specialization"/>
    <property type="evidence" value="ECO:0007669"/>
    <property type="project" value="TreeGrafter"/>
</dbReference>
<evidence type="ECO:0000256" key="2">
    <source>
        <dbReference type="SAM" id="Coils"/>
    </source>
</evidence>
<feature type="compositionally biased region" description="Polar residues" evidence="3">
    <location>
        <begin position="1197"/>
        <end position="1207"/>
    </location>
</feature>
<evidence type="ECO:0000256" key="1">
    <source>
        <dbReference type="ARBA" id="ARBA00008839"/>
    </source>
</evidence>
<name>A0AAV1JJZ5_9NEOP</name>
<dbReference type="GO" id="GO:0098978">
    <property type="term" value="C:glutamatergic synapse"/>
    <property type="evidence" value="ECO:0007669"/>
    <property type="project" value="TreeGrafter"/>
</dbReference>
<feature type="compositionally biased region" description="Basic and acidic residues" evidence="3">
    <location>
        <begin position="173"/>
        <end position="196"/>
    </location>
</feature>
<feature type="region of interest" description="Disordered" evidence="3">
    <location>
        <begin position="1185"/>
        <end position="1207"/>
    </location>
</feature>
<dbReference type="InterPro" id="IPR005026">
    <property type="entry name" value="SAPAP"/>
</dbReference>
<dbReference type="AlphaFoldDB" id="A0AAV1JJZ5"/>
<feature type="region of interest" description="Disordered" evidence="3">
    <location>
        <begin position="555"/>
        <end position="624"/>
    </location>
</feature>
<evidence type="ECO:0000256" key="4">
    <source>
        <dbReference type="SAM" id="SignalP"/>
    </source>
</evidence>
<proteinExistence type="inferred from homology"/>
<reference evidence="5 6" key="1">
    <citation type="submission" date="2023-11" db="EMBL/GenBank/DDBJ databases">
        <authorList>
            <person name="Okamura Y."/>
        </authorList>
    </citation>
    <scope>NUCLEOTIDE SEQUENCE [LARGE SCALE GENOMIC DNA]</scope>
</reference>
<dbReference type="PANTHER" id="PTHR12353">
    <property type="entry name" value="DISKS LARGE-ASSOCIATED PROTEIN DAP SAP90/PSD-95-ASSOCIATED PROTEIN"/>
    <property type="match status" value="1"/>
</dbReference>
<feature type="signal peptide" evidence="4">
    <location>
        <begin position="1"/>
        <end position="22"/>
    </location>
</feature>
<accession>A0AAV1JJZ5</accession>
<feature type="compositionally biased region" description="Low complexity" evidence="3">
    <location>
        <begin position="1097"/>
        <end position="1109"/>
    </location>
</feature>
<dbReference type="Pfam" id="PF03359">
    <property type="entry name" value="GKAP"/>
    <property type="match status" value="1"/>
</dbReference>
<feature type="region of interest" description="Disordered" evidence="3">
    <location>
        <begin position="861"/>
        <end position="894"/>
    </location>
</feature>
<organism evidence="5 6">
    <name type="scientific">Leptosia nina</name>
    <dbReference type="NCBI Taxonomy" id="320188"/>
    <lineage>
        <taxon>Eukaryota</taxon>
        <taxon>Metazoa</taxon>
        <taxon>Ecdysozoa</taxon>
        <taxon>Arthropoda</taxon>
        <taxon>Hexapoda</taxon>
        <taxon>Insecta</taxon>
        <taxon>Pterygota</taxon>
        <taxon>Neoptera</taxon>
        <taxon>Endopterygota</taxon>
        <taxon>Lepidoptera</taxon>
        <taxon>Glossata</taxon>
        <taxon>Ditrysia</taxon>
        <taxon>Papilionoidea</taxon>
        <taxon>Pieridae</taxon>
        <taxon>Pierinae</taxon>
        <taxon>Leptosia</taxon>
    </lineage>
</organism>
<feature type="region of interest" description="Disordered" evidence="3">
    <location>
        <begin position="1096"/>
        <end position="1119"/>
    </location>
</feature>
<dbReference type="EMBL" id="CAVLEF010000011">
    <property type="protein sequence ID" value="CAK1548984.1"/>
    <property type="molecule type" value="Genomic_DNA"/>
</dbReference>